<evidence type="ECO:0000256" key="9">
    <source>
        <dbReference type="ARBA" id="ARBA00030757"/>
    </source>
</evidence>
<sequence>MVNSTPTLDDLRNRLVDEIAAKHPLPARIEQAMRTVRRDLHLPGLDPADAYTNRAVTIKDNPNGPLALSCASVPSTVAMMLAQLDPQPGDHILEIGAGTGYNAALLAELVGPDGQITTIDIDPGVALHAREALNRTGYDHVRVMERDGLKGAPEHAPYTRMIATVGLWDVPATWWEQLADGGRLVLPLRWRGQTRSVALTRHGDTLVSDDMELCGFVPIIGQHGERTTGLANGTVRLHHDQDQPVGPDQLAEVFSTPLTELWSRARVGNEETFDGIWLRATASDDTVCRVEVTKQALENGVRRPAIPGRSPALVSDSSVAYLIAERDNTDLERPSRLGAAGYGPDAIALARDLVVHITDWSTDRAAVPGMTIHPAGAPDNALPKGHVVDKGDSRTVLFFTGTNA</sequence>
<dbReference type="RefSeq" id="WP_152170411.1">
    <property type="nucleotide sequence ID" value="NZ_CP045096.1"/>
</dbReference>
<name>A0A5P8K6L9_9ACTN</name>
<dbReference type="CDD" id="cd02440">
    <property type="entry name" value="AdoMet_MTases"/>
    <property type="match status" value="1"/>
</dbReference>
<dbReference type="EMBL" id="CP045096">
    <property type="protein sequence ID" value="QFQ98973.1"/>
    <property type="molecule type" value="Genomic_DNA"/>
</dbReference>
<accession>A0A5P8K6L9</accession>
<evidence type="ECO:0000256" key="6">
    <source>
        <dbReference type="ARBA" id="ARBA00022603"/>
    </source>
</evidence>
<comment type="subcellular location">
    <subcellularLocation>
        <location evidence="1">Cytoplasm</location>
    </subcellularLocation>
</comment>
<evidence type="ECO:0000313" key="12">
    <source>
        <dbReference type="EMBL" id="QFQ98973.1"/>
    </source>
</evidence>
<dbReference type="InterPro" id="IPR000682">
    <property type="entry name" value="PCMT"/>
</dbReference>
<evidence type="ECO:0000256" key="4">
    <source>
        <dbReference type="ARBA" id="ARBA00013346"/>
    </source>
</evidence>
<evidence type="ECO:0000256" key="7">
    <source>
        <dbReference type="ARBA" id="ARBA00022679"/>
    </source>
</evidence>
<evidence type="ECO:0000256" key="5">
    <source>
        <dbReference type="ARBA" id="ARBA00022490"/>
    </source>
</evidence>
<dbReference type="PANTHER" id="PTHR11579:SF0">
    <property type="entry name" value="PROTEIN-L-ISOASPARTATE(D-ASPARTATE) O-METHYLTRANSFERASE"/>
    <property type="match status" value="1"/>
</dbReference>
<evidence type="ECO:0000256" key="8">
    <source>
        <dbReference type="ARBA" id="ARBA00022691"/>
    </source>
</evidence>
<dbReference type="InterPro" id="IPR027573">
    <property type="entry name" value="Methyltran_FxLD"/>
</dbReference>
<dbReference type="GO" id="GO:0032259">
    <property type="term" value="P:methylation"/>
    <property type="evidence" value="ECO:0007669"/>
    <property type="project" value="UniProtKB-KW"/>
</dbReference>
<dbReference type="SUPFAM" id="SSF53335">
    <property type="entry name" value="S-adenosyl-L-methionine-dependent methyltransferases"/>
    <property type="match status" value="1"/>
</dbReference>
<comment type="similarity">
    <text evidence="2">Belongs to the methyltransferase superfamily. L-isoaspartyl/D-aspartyl protein methyltransferase family.</text>
</comment>
<dbReference type="AlphaFoldDB" id="A0A5P8K6L9"/>
<evidence type="ECO:0000256" key="3">
    <source>
        <dbReference type="ARBA" id="ARBA00011890"/>
    </source>
</evidence>
<dbReference type="InterPro" id="IPR029063">
    <property type="entry name" value="SAM-dependent_MTases_sf"/>
</dbReference>
<dbReference type="NCBIfam" id="TIGR04364">
    <property type="entry name" value="methyltran_FxLD"/>
    <property type="match status" value="1"/>
</dbReference>
<keyword evidence="13" id="KW-1185">Reference proteome</keyword>
<evidence type="ECO:0000313" key="13">
    <source>
        <dbReference type="Proteomes" id="UP000327294"/>
    </source>
</evidence>
<dbReference type="Pfam" id="PF01135">
    <property type="entry name" value="PCMT"/>
    <property type="match status" value="1"/>
</dbReference>
<dbReference type="KEGG" id="sphv:F9278_25635"/>
<evidence type="ECO:0000256" key="10">
    <source>
        <dbReference type="ARBA" id="ARBA00031323"/>
    </source>
</evidence>
<organism evidence="12 13">
    <name type="scientific">Streptomyces phaeolivaceus</name>
    <dbReference type="NCBI Taxonomy" id="2653200"/>
    <lineage>
        <taxon>Bacteria</taxon>
        <taxon>Bacillati</taxon>
        <taxon>Actinomycetota</taxon>
        <taxon>Actinomycetes</taxon>
        <taxon>Kitasatosporales</taxon>
        <taxon>Streptomycetaceae</taxon>
        <taxon>Streptomyces</taxon>
    </lineage>
</organism>
<dbReference type="GO" id="GO:0004719">
    <property type="term" value="F:protein-L-isoaspartate (D-aspartate) O-methyltransferase activity"/>
    <property type="evidence" value="ECO:0007669"/>
    <property type="project" value="UniProtKB-EC"/>
</dbReference>
<evidence type="ECO:0000256" key="11">
    <source>
        <dbReference type="ARBA" id="ARBA00031350"/>
    </source>
</evidence>
<reference evidence="12 13" key="1">
    <citation type="submission" date="2019-10" db="EMBL/GenBank/DDBJ databases">
        <title>Streptomyces sp. strain GY16 isolated from leaves of Broussonetia papyrifera.</title>
        <authorList>
            <person name="Mo P."/>
        </authorList>
    </citation>
    <scope>NUCLEOTIDE SEQUENCE [LARGE SCALE GENOMIC DNA]</scope>
    <source>
        <strain evidence="12 13">GY16</strain>
    </source>
</reference>
<dbReference type="GO" id="GO:0005737">
    <property type="term" value="C:cytoplasm"/>
    <property type="evidence" value="ECO:0007669"/>
    <property type="project" value="UniProtKB-SubCell"/>
</dbReference>
<gene>
    <name evidence="12" type="primary">fxlM</name>
    <name evidence="12" type="ORF">F9278_25635</name>
</gene>
<evidence type="ECO:0000256" key="1">
    <source>
        <dbReference type="ARBA" id="ARBA00004496"/>
    </source>
</evidence>
<dbReference type="PANTHER" id="PTHR11579">
    <property type="entry name" value="PROTEIN-L-ISOASPARTATE O-METHYLTRANSFERASE"/>
    <property type="match status" value="1"/>
</dbReference>
<protein>
    <recommendedName>
        <fullName evidence="4">Protein-L-isoaspartate O-methyltransferase</fullName>
        <ecNumber evidence="3">2.1.1.77</ecNumber>
    </recommendedName>
    <alternativeName>
        <fullName evidence="11">L-isoaspartyl protein carboxyl methyltransferase</fullName>
    </alternativeName>
    <alternativeName>
        <fullName evidence="9">Protein L-isoaspartyl methyltransferase</fullName>
    </alternativeName>
    <alternativeName>
        <fullName evidence="10">Protein-beta-aspartate methyltransferase</fullName>
    </alternativeName>
</protein>
<dbReference type="Proteomes" id="UP000327294">
    <property type="component" value="Chromosome"/>
</dbReference>
<proteinExistence type="inferred from homology"/>
<keyword evidence="7 12" id="KW-0808">Transferase</keyword>
<dbReference type="EC" id="2.1.1.77" evidence="3"/>
<keyword evidence="8" id="KW-0949">S-adenosyl-L-methionine</keyword>
<keyword evidence="6 12" id="KW-0489">Methyltransferase</keyword>
<evidence type="ECO:0000256" key="2">
    <source>
        <dbReference type="ARBA" id="ARBA00005369"/>
    </source>
</evidence>
<keyword evidence="5" id="KW-0963">Cytoplasm</keyword>
<dbReference type="Gene3D" id="3.40.50.150">
    <property type="entry name" value="Vaccinia Virus protein VP39"/>
    <property type="match status" value="1"/>
</dbReference>